<sequence>MTEVQELLKLRAFVLRVVEEEGWKVAAKIPKPTPSETDEFRELLTEARKQAKPSEGFPAFYSRGTWRSRGTLCPAPTTYVSRVPESECDPEPRSATKQFNCYFCGGAGHTAAVCPSKSAEEQNNNNSWRYRSEQGGCRKNTRASSREILDGKDRTPTSSRLLVKELSASVSKECMEPHRKRGSKTLQTNGRTKGVVGGGVKSGTSDRVTTKAGGDKSLFENIVGNKLGNSQTVGKGYGQ</sequence>
<protein>
    <submittedName>
        <fullName evidence="1">7632_t:CDS:1</fullName>
    </submittedName>
</protein>
<feature type="non-terminal residue" evidence="1">
    <location>
        <position position="239"/>
    </location>
</feature>
<organism evidence="1 2">
    <name type="scientific">Racocetra persica</name>
    <dbReference type="NCBI Taxonomy" id="160502"/>
    <lineage>
        <taxon>Eukaryota</taxon>
        <taxon>Fungi</taxon>
        <taxon>Fungi incertae sedis</taxon>
        <taxon>Mucoromycota</taxon>
        <taxon>Glomeromycotina</taxon>
        <taxon>Glomeromycetes</taxon>
        <taxon>Diversisporales</taxon>
        <taxon>Gigasporaceae</taxon>
        <taxon>Racocetra</taxon>
    </lineage>
</organism>
<accession>A0ACA9RAW9</accession>
<reference evidence="1" key="1">
    <citation type="submission" date="2021-06" db="EMBL/GenBank/DDBJ databases">
        <authorList>
            <person name="Kallberg Y."/>
            <person name="Tangrot J."/>
            <person name="Rosling A."/>
        </authorList>
    </citation>
    <scope>NUCLEOTIDE SEQUENCE</scope>
    <source>
        <strain evidence="1">MA461A</strain>
    </source>
</reference>
<evidence type="ECO:0000313" key="2">
    <source>
        <dbReference type="Proteomes" id="UP000789920"/>
    </source>
</evidence>
<evidence type="ECO:0000313" key="1">
    <source>
        <dbReference type="EMBL" id="CAG8785005.1"/>
    </source>
</evidence>
<keyword evidence="2" id="KW-1185">Reference proteome</keyword>
<name>A0ACA9RAW9_9GLOM</name>
<dbReference type="EMBL" id="CAJVQC010047613">
    <property type="protein sequence ID" value="CAG8785005.1"/>
    <property type="molecule type" value="Genomic_DNA"/>
</dbReference>
<proteinExistence type="predicted"/>
<dbReference type="Proteomes" id="UP000789920">
    <property type="component" value="Unassembled WGS sequence"/>
</dbReference>
<gene>
    <name evidence="1" type="ORF">RPERSI_LOCUS18153</name>
</gene>
<comment type="caution">
    <text evidence="1">The sequence shown here is derived from an EMBL/GenBank/DDBJ whole genome shotgun (WGS) entry which is preliminary data.</text>
</comment>